<dbReference type="InterPro" id="IPR011042">
    <property type="entry name" value="6-blade_b-propeller_TolB-like"/>
</dbReference>
<dbReference type="PANTHER" id="PTHR36842">
    <property type="entry name" value="PROTEIN TOLB HOMOLOG"/>
    <property type="match status" value="1"/>
</dbReference>
<evidence type="ECO:0008006" key="4">
    <source>
        <dbReference type="Google" id="ProtNLM"/>
    </source>
</evidence>
<dbReference type="Gene3D" id="2.120.10.30">
    <property type="entry name" value="TolB, C-terminal domain"/>
    <property type="match status" value="2"/>
</dbReference>
<reference evidence="2 3" key="1">
    <citation type="journal article" date="2015" name="Microbiome">
        <title>Genomic resolution of linkages in carbon, nitrogen, and sulfur cycling among widespread estuary sediment bacteria.</title>
        <authorList>
            <person name="Baker B.J."/>
            <person name="Lazar C.S."/>
            <person name="Teske A.P."/>
            <person name="Dick G.J."/>
        </authorList>
    </citation>
    <scope>NUCLEOTIDE SEQUENCE [LARGE SCALE GENOMIC DNA]</scope>
    <source>
        <strain evidence="2">DG_54_3</strain>
    </source>
</reference>
<evidence type="ECO:0000313" key="2">
    <source>
        <dbReference type="EMBL" id="KPJ66343.1"/>
    </source>
</evidence>
<dbReference type="Gene3D" id="2.40.160.50">
    <property type="entry name" value="membrane protein fhac: a member of the omp85/tpsb transporter family"/>
    <property type="match status" value="1"/>
</dbReference>
<dbReference type="SUPFAM" id="SSF69304">
    <property type="entry name" value="Tricorn protease N-terminal domain"/>
    <property type="match status" value="1"/>
</dbReference>
<gene>
    <name evidence="2" type="ORF">AMJ44_08530</name>
</gene>
<comment type="similarity">
    <text evidence="1">Belongs to the TolB family.</text>
</comment>
<accession>A0A0S7XV95</accession>
<dbReference type="EMBL" id="LIZX01000083">
    <property type="protein sequence ID" value="KPJ66343.1"/>
    <property type="molecule type" value="Genomic_DNA"/>
</dbReference>
<evidence type="ECO:0000256" key="1">
    <source>
        <dbReference type="ARBA" id="ARBA00009820"/>
    </source>
</evidence>
<name>A0A0S7XV95_UNCSA</name>
<protein>
    <recommendedName>
        <fullName evidence="4">Dipeptidylpeptidase IV N-terminal domain-containing protein</fullName>
    </recommendedName>
</protein>
<sequence length="776" mass="89248">MMMRMDVLEDNLKSIDQAAVDTVLWPMGHLRYLYGVEFLEYLADTYGEDKLITLTHIYGDFLFSLGVDGAFLFLYRKNLYMLWNEWIDHLRKKYKKQEEDLGKLTEPTLITCSGYYNLKPKWSRDAKQIYYQQRNADGYPCLRVINVDGEGDRKLIEASVSSSNLSLSPDARKLTFLKFDTYRNYYTYMDLYEYDLIGHGLRRLTEGMRVTDLSPDGSWLVFVENRLGTKTLMMMASDGSDKFMVCSYEANAQYFSPRWSPDGKRLVVAKWSPGGRQKLYLVNPQTGIQKRVTRGEDLASEANPAFSPDGEYIFFDSDRTGIVNLYAFHLRSGRLSQVTNVVGGAMMPDVSPDGKKIAYVSYSSKGYDIAMTEVVPSEWKEVGKWVVGEEASIEAGSQKMEKKLSQLPTPTSDIQTGIHTQNPTSNIHDYNPIPTLLPKFWFPLEYTNENGVQTYIHAQGSDILEEHIYQLNLGYDFEAERPQYAFLYANNQFLPQIVFQLSEIAVPYDWEDNRLWMKHRADQVSFTLYDNCVFHEWDRQLLSVGYEETNISNIGSLESFLSKPSLGDVKGVFVAWRYLNSRKYAKSISPEDGIDLSLQVTMNSADLGSDYTYTTYTGNAATYFKTTVKHHVLAPILYGFYSKGDQLEQSNFSWRYLPLRGYPSTNLQGNKGVLLSTEYRFPLWYMEKGFMYGNTFFDRVWGDIFYEMGGATFDPVSNLKFKRSYGLELNLDILLVWGYYGLPLKLGYVKGLDEDGEEKFYVSLGGSLAELLWYNH</sequence>
<comment type="caution">
    <text evidence="2">The sequence shown here is derived from an EMBL/GenBank/DDBJ whole genome shotgun (WGS) entry which is preliminary data.</text>
</comment>
<dbReference type="PANTHER" id="PTHR36842:SF1">
    <property type="entry name" value="PROTEIN TOLB"/>
    <property type="match status" value="1"/>
</dbReference>
<dbReference type="Pfam" id="PF07676">
    <property type="entry name" value="PD40"/>
    <property type="match status" value="3"/>
</dbReference>
<dbReference type="InterPro" id="IPR011659">
    <property type="entry name" value="WD40"/>
</dbReference>
<organism evidence="2 3">
    <name type="scientific">candidate division WOR-1 bacterium DG_54_3</name>
    <dbReference type="NCBI Taxonomy" id="1703775"/>
    <lineage>
        <taxon>Bacteria</taxon>
        <taxon>Bacillati</taxon>
        <taxon>Saganbacteria</taxon>
    </lineage>
</organism>
<proteinExistence type="inferred from homology"/>
<dbReference type="AlphaFoldDB" id="A0A0S7XV95"/>
<dbReference type="Proteomes" id="UP000051861">
    <property type="component" value="Unassembled WGS sequence"/>
</dbReference>
<evidence type="ECO:0000313" key="3">
    <source>
        <dbReference type="Proteomes" id="UP000051861"/>
    </source>
</evidence>